<dbReference type="GeneID" id="3501898"/>
<accession>Q4N5J0</accession>
<dbReference type="KEGG" id="tpv:TP02_0300"/>
<dbReference type="SUPFAM" id="SSF54791">
    <property type="entry name" value="Eukaryotic type KH-domain (KH-domain type I)"/>
    <property type="match status" value="1"/>
</dbReference>
<dbReference type="Gene3D" id="3.30.1370.10">
    <property type="entry name" value="K Homology domain, type 1"/>
    <property type="match status" value="1"/>
</dbReference>
<dbReference type="RefSeq" id="XP_764866.1">
    <property type="nucleotide sequence ID" value="XM_759773.1"/>
</dbReference>
<dbReference type="InterPro" id="IPR036612">
    <property type="entry name" value="KH_dom_type_1_sf"/>
</dbReference>
<dbReference type="InterPro" id="IPR035979">
    <property type="entry name" value="RBD_domain_sf"/>
</dbReference>
<protein>
    <recommendedName>
        <fullName evidence="2">KHDC4/BBP-like KH-domain type I domain-containing protein</fullName>
    </recommendedName>
</protein>
<dbReference type="FunCoup" id="Q4N5J0">
    <property type="interactions" value="7"/>
</dbReference>
<comment type="caution">
    <text evidence="3">The sequence shown here is derived from an EMBL/GenBank/DDBJ whole genome shotgun (WGS) entry which is preliminary data.</text>
</comment>
<dbReference type="Proteomes" id="UP000001949">
    <property type="component" value="Unassembled WGS sequence"/>
</dbReference>
<dbReference type="InterPro" id="IPR055256">
    <property type="entry name" value="KH_1_KHDC4/BBP-like"/>
</dbReference>
<evidence type="ECO:0000259" key="2">
    <source>
        <dbReference type="Pfam" id="PF22675"/>
    </source>
</evidence>
<dbReference type="EMBL" id="AAGK01000002">
    <property type="protein sequence ID" value="EAN32583.1"/>
    <property type="molecule type" value="Genomic_DNA"/>
</dbReference>
<dbReference type="eggNOG" id="ENOG502S8A2">
    <property type="taxonomic scope" value="Eukaryota"/>
</dbReference>
<sequence>MNAYGHRPPQYTYPKDEIHHFNPNTYPQNPVSHPVNSMGVSNINSNFHPSYKYASRHPHESSKFSNFDKEVPSNHVEYSRSGWSNGNIAESPPEKYYSVNVPPANTHSSYQTELKPETYVHKNFKPEHNTQSNWDNPVNQYSHVRLAIFLENCSLSYDLLESDLRELFSYYSGVHSLYISPDYPAAELVLTDPNACKAASADLNGVVLPGIGTLRCVVMATGQSLNSLMSTANIYQNFNKSTSSNSTASTVDNPSLRYSYNEMKNPNGHTKVIHPRPLVVNNVEHVIGITNRQNTNRLCRFELIELFSFEPDFDVTAQILGPNNTNIEYIMKNANNKVDISIKGKPLNSASPTDRLHITISSNDFYSYNKAIYMSEDLLCSVCEKYVEFVRERGKMVSSLVGFCRHEYEEDSSGKLDYKGSIEKPKTWLDNNTKRFNSQKFNHYRNSFSKKVNDRSRPIPPSRNPNLRIPVNPRNRVFRK</sequence>
<dbReference type="AlphaFoldDB" id="Q4N5J0"/>
<organism evidence="3 4">
    <name type="scientific">Theileria parva</name>
    <name type="common">East coast fever infection agent</name>
    <dbReference type="NCBI Taxonomy" id="5875"/>
    <lineage>
        <taxon>Eukaryota</taxon>
        <taxon>Sar</taxon>
        <taxon>Alveolata</taxon>
        <taxon>Apicomplexa</taxon>
        <taxon>Aconoidasida</taxon>
        <taxon>Piroplasmida</taxon>
        <taxon>Theileriidae</taxon>
        <taxon>Theileria</taxon>
    </lineage>
</organism>
<evidence type="ECO:0000313" key="3">
    <source>
        <dbReference type="EMBL" id="EAN32583.1"/>
    </source>
</evidence>
<name>Q4N5J0_THEPA</name>
<dbReference type="STRING" id="5875.Q4N5J0"/>
<dbReference type="GO" id="GO:0003723">
    <property type="term" value="F:RNA binding"/>
    <property type="evidence" value="ECO:0007669"/>
    <property type="project" value="InterPro"/>
</dbReference>
<dbReference type="OMA" id="NMIQQVR"/>
<dbReference type="Pfam" id="PF22675">
    <property type="entry name" value="KH-I_KHDC4-BBP"/>
    <property type="match status" value="1"/>
</dbReference>
<dbReference type="SUPFAM" id="SSF54928">
    <property type="entry name" value="RNA-binding domain, RBD"/>
    <property type="match status" value="1"/>
</dbReference>
<feature type="region of interest" description="Disordered" evidence="1">
    <location>
        <begin position="451"/>
        <end position="480"/>
    </location>
</feature>
<gene>
    <name evidence="3" type="ordered locus">TP02_0300</name>
</gene>
<evidence type="ECO:0000313" key="4">
    <source>
        <dbReference type="Proteomes" id="UP000001949"/>
    </source>
</evidence>
<reference evidence="3 4" key="1">
    <citation type="journal article" date="2005" name="Science">
        <title>Genome sequence of Theileria parva, a bovine pathogen that transforms lymphocytes.</title>
        <authorList>
            <person name="Gardner M.J."/>
            <person name="Bishop R."/>
            <person name="Shah T."/>
            <person name="de Villiers E.P."/>
            <person name="Carlton J.M."/>
            <person name="Hall N."/>
            <person name="Ren Q."/>
            <person name="Paulsen I.T."/>
            <person name="Pain A."/>
            <person name="Berriman M."/>
            <person name="Wilson R.J.M."/>
            <person name="Sato S."/>
            <person name="Ralph S.A."/>
            <person name="Mann D.J."/>
            <person name="Xiong Z."/>
            <person name="Shallom S.J."/>
            <person name="Weidman J."/>
            <person name="Jiang L."/>
            <person name="Lynn J."/>
            <person name="Weaver B."/>
            <person name="Shoaibi A."/>
            <person name="Domingo A.R."/>
            <person name="Wasawo D."/>
            <person name="Crabtree J."/>
            <person name="Wortman J.R."/>
            <person name="Haas B."/>
            <person name="Angiuoli S.V."/>
            <person name="Creasy T.H."/>
            <person name="Lu C."/>
            <person name="Suh B."/>
            <person name="Silva J.C."/>
            <person name="Utterback T.R."/>
            <person name="Feldblyum T.V."/>
            <person name="Pertea M."/>
            <person name="Allen J."/>
            <person name="Nierman W.C."/>
            <person name="Taracha E.L.N."/>
            <person name="Salzberg S.L."/>
            <person name="White O.R."/>
            <person name="Fitzhugh H.A."/>
            <person name="Morzaria S."/>
            <person name="Venter J.C."/>
            <person name="Fraser C.M."/>
            <person name="Nene V."/>
        </authorList>
    </citation>
    <scope>NUCLEOTIDE SEQUENCE [LARGE SCALE GENOMIC DNA]</scope>
    <source>
        <strain evidence="3 4">Muguga</strain>
    </source>
</reference>
<proteinExistence type="predicted"/>
<dbReference type="VEuPathDB" id="PiroplasmaDB:TpMuguga_02g00300"/>
<evidence type="ECO:0000256" key="1">
    <source>
        <dbReference type="SAM" id="MobiDB-lite"/>
    </source>
</evidence>
<feature type="domain" description="KHDC4/BBP-like KH-domain type I" evidence="2">
    <location>
        <begin position="310"/>
        <end position="379"/>
    </location>
</feature>
<dbReference type="InParanoid" id="Q4N5J0"/>
<keyword evidence="4" id="KW-1185">Reference proteome</keyword>